<sequence>MSWIAHPGNAARREQAELNWNRKIRIGNNTRSIIDWMG</sequence>
<comment type="caution">
    <text evidence="1">The sequence shown here is derived from an EMBL/GenBank/DDBJ whole genome shotgun (WGS) entry which is preliminary data.</text>
</comment>
<dbReference type="AlphaFoldDB" id="A0A0F8W057"/>
<gene>
    <name evidence="1" type="ORF">LCGC14_3129160</name>
</gene>
<evidence type="ECO:0000313" key="1">
    <source>
        <dbReference type="EMBL" id="KKK50022.1"/>
    </source>
</evidence>
<organism evidence="1">
    <name type="scientific">marine sediment metagenome</name>
    <dbReference type="NCBI Taxonomy" id="412755"/>
    <lineage>
        <taxon>unclassified sequences</taxon>
        <taxon>metagenomes</taxon>
        <taxon>ecological metagenomes</taxon>
    </lineage>
</organism>
<protein>
    <submittedName>
        <fullName evidence="1">Uncharacterized protein</fullName>
    </submittedName>
</protein>
<proteinExistence type="predicted"/>
<dbReference type="EMBL" id="LAZR01068233">
    <property type="protein sequence ID" value="KKK50022.1"/>
    <property type="molecule type" value="Genomic_DNA"/>
</dbReference>
<accession>A0A0F8W057</accession>
<feature type="non-terminal residue" evidence="1">
    <location>
        <position position="38"/>
    </location>
</feature>
<name>A0A0F8W057_9ZZZZ</name>
<reference evidence="1" key="1">
    <citation type="journal article" date="2015" name="Nature">
        <title>Complex archaea that bridge the gap between prokaryotes and eukaryotes.</title>
        <authorList>
            <person name="Spang A."/>
            <person name="Saw J.H."/>
            <person name="Jorgensen S.L."/>
            <person name="Zaremba-Niedzwiedzka K."/>
            <person name="Martijn J."/>
            <person name="Lind A.E."/>
            <person name="van Eijk R."/>
            <person name="Schleper C."/>
            <person name="Guy L."/>
            <person name="Ettema T.J."/>
        </authorList>
    </citation>
    <scope>NUCLEOTIDE SEQUENCE</scope>
</reference>